<sequence length="75" mass="8678">MPLSTVAFEVAFSTRGRVLDEFKSSSIPRMVQALICSQDWFKSKARQAPNIEEEHELRKLEKGKIILQLFHLFSL</sequence>
<evidence type="ECO:0000259" key="1">
    <source>
        <dbReference type="Pfam" id="PF05699"/>
    </source>
</evidence>
<dbReference type="InterPro" id="IPR008906">
    <property type="entry name" value="HATC_C_dom"/>
</dbReference>
<dbReference type="PANTHER" id="PTHR23272:SF184">
    <property type="entry name" value="OS03G0311250 PROTEIN"/>
    <property type="match status" value="1"/>
</dbReference>
<dbReference type="PANTHER" id="PTHR23272">
    <property type="entry name" value="BED FINGER-RELATED"/>
    <property type="match status" value="1"/>
</dbReference>
<keyword evidence="3" id="KW-1185">Reference proteome</keyword>
<gene>
    <name evidence="2" type="ORF">SLEP1_g4873</name>
</gene>
<organism evidence="2 3">
    <name type="scientific">Rubroshorea leprosula</name>
    <dbReference type="NCBI Taxonomy" id="152421"/>
    <lineage>
        <taxon>Eukaryota</taxon>
        <taxon>Viridiplantae</taxon>
        <taxon>Streptophyta</taxon>
        <taxon>Embryophyta</taxon>
        <taxon>Tracheophyta</taxon>
        <taxon>Spermatophyta</taxon>
        <taxon>Magnoliopsida</taxon>
        <taxon>eudicotyledons</taxon>
        <taxon>Gunneridae</taxon>
        <taxon>Pentapetalae</taxon>
        <taxon>rosids</taxon>
        <taxon>malvids</taxon>
        <taxon>Malvales</taxon>
        <taxon>Dipterocarpaceae</taxon>
        <taxon>Rubroshorea</taxon>
    </lineage>
</organism>
<accession>A0AAV5HZ08</accession>
<proteinExistence type="predicted"/>
<dbReference type="EMBL" id="BPVZ01000004">
    <property type="protein sequence ID" value="GKU90932.1"/>
    <property type="molecule type" value="Genomic_DNA"/>
</dbReference>
<feature type="domain" description="HAT C-terminal dimerisation" evidence="1">
    <location>
        <begin position="1"/>
        <end position="41"/>
    </location>
</feature>
<dbReference type="Proteomes" id="UP001054252">
    <property type="component" value="Unassembled WGS sequence"/>
</dbReference>
<dbReference type="GO" id="GO:0046983">
    <property type="term" value="F:protein dimerization activity"/>
    <property type="evidence" value="ECO:0007669"/>
    <property type="project" value="InterPro"/>
</dbReference>
<evidence type="ECO:0000313" key="3">
    <source>
        <dbReference type="Proteomes" id="UP001054252"/>
    </source>
</evidence>
<dbReference type="Pfam" id="PF05699">
    <property type="entry name" value="Dimer_Tnp_hAT"/>
    <property type="match status" value="1"/>
</dbReference>
<protein>
    <recommendedName>
        <fullName evidence="1">HAT C-terminal dimerisation domain-containing protein</fullName>
    </recommendedName>
</protein>
<dbReference type="AlphaFoldDB" id="A0AAV5HZ08"/>
<comment type="caution">
    <text evidence="2">The sequence shown here is derived from an EMBL/GenBank/DDBJ whole genome shotgun (WGS) entry which is preliminary data.</text>
</comment>
<name>A0AAV5HZ08_9ROSI</name>
<evidence type="ECO:0000313" key="2">
    <source>
        <dbReference type="EMBL" id="GKU90932.1"/>
    </source>
</evidence>
<reference evidence="2 3" key="1">
    <citation type="journal article" date="2021" name="Commun. Biol.">
        <title>The genome of Shorea leprosula (Dipterocarpaceae) highlights the ecological relevance of drought in aseasonal tropical rainforests.</title>
        <authorList>
            <person name="Ng K.K.S."/>
            <person name="Kobayashi M.J."/>
            <person name="Fawcett J.A."/>
            <person name="Hatakeyama M."/>
            <person name="Paape T."/>
            <person name="Ng C.H."/>
            <person name="Ang C.C."/>
            <person name="Tnah L.H."/>
            <person name="Lee C.T."/>
            <person name="Nishiyama T."/>
            <person name="Sese J."/>
            <person name="O'Brien M.J."/>
            <person name="Copetti D."/>
            <person name="Mohd Noor M.I."/>
            <person name="Ong R.C."/>
            <person name="Putra M."/>
            <person name="Sireger I.Z."/>
            <person name="Indrioko S."/>
            <person name="Kosugi Y."/>
            <person name="Izuno A."/>
            <person name="Isagi Y."/>
            <person name="Lee S.L."/>
            <person name="Shimizu K.K."/>
        </authorList>
    </citation>
    <scope>NUCLEOTIDE SEQUENCE [LARGE SCALE GENOMIC DNA]</scope>
    <source>
        <strain evidence="2">214</strain>
    </source>
</reference>